<organism evidence="1">
    <name type="scientific">Anguilla anguilla</name>
    <name type="common">European freshwater eel</name>
    <name type="synonym">Muraena anguilla</name>
    <dbReference type="NCBI Taxonomy" id="7936"/>
    <lineage>
        <taxon>Eukaryota</taxon>
        <taxon>Metazoa</taxon>
        <taxon>Chordata</taxon>
        <taxon>Craniata</taxon>
        <taxon>Vertebrata</taxon>
        <taxon>Euteleostomi</taxon>
        <taxon>Actinopterygii</taxon>
        <taxon>Neopterygii</taxon>
        <taxon>Teleostei</taxon>
        <taxon>Anguilliformes</taxon>
        <taxon>Anguillidae</taxon>
        <taxon>Anguilla</taxon>
    </lineage>
</organism>
<name>A0A0E9W465_ANGAN</name>
<evidence type="ECO:0000313" key="1">
    <source>
        <dbReference type="EMBL" id="JAH84355.1"/>
    </source>
</evidence>
<dbReference type="AlphaFoldDB" id="A0A0E9W465"/>
<sequence>MWNAAAPLDPWRPALRNLNVVLK</sequence>
<protein>
    <submittedName>
        <fullName evidence="1">Uncharacterized protein</fullName>
    </submittedName>
</protein>
<reference evidence="1" key="1">
    <citation type="submission" date="2014-11" db="EMBL/GenBank/DDBJ databases">
        <authorList>
            <person name="Amaro Gonzalez C."/>
        </authorList>
    </citation>
    <scope>NUCLEOTIDE SEQUENCE</scope>
</reference>
<reference evidence="1" key="2">
    <citation type="journal article" date="2015" name="Fish Shellfish Immunol.">
        <title>Early steps in the European eel (Anguilla anguilla)-Vibrio vulnificus interaction in the gills: Role of the RtxA13 toxin.</title>
        <authorList>
            <person name="Callol A."/>
            <person name="Pajuelo D."/>
            <person name="Ebbesson L."/>
            <person name="Teles M."/>
            <person name="MacKenzie S."/>
            <person name="Amaro C."/>
        </authorList>
    </citation>
    <scope>NUCLEOTIDE SEQUENCE</scope>
</reference>
<dbReference type="EMBL" id="GBXM01024222">
    <property type="protein sequence ID" value="JAH84355.1"/>
    <property type="molecule type" value="Transcribed_RNA"/>
</dbReference>
<accession>A0A0E9W465</accession>
<proteinExistence type="predicted"/>